<evidence type="ECO:0000313" key="2">
    <source>
        <dbReference type="EMBL" id="MEN3748090.1"/>
    </source>
</evidence>
<dbReference type="EMBL" id="JBDIZK010000007">
    <property type="protein sequence ID" value="MEN3748090.1"/>
    <property type="molecule type" value="Genomic_DNA"/>
</dbReference>
<name>A0ABV0BDE6_9SPHN</name>
<reference evidence="2 3" key="1">
    <citation type="submission" date="2024-05" db="EMBL/GenBank/DDBJ databases">
        <title>Sphingomonas sp. HF-S3 16S ribosomal RNA gene Genome sequencing and assembly.</title>
        <authorList>
            <person name="Lee H."/>
        </authorList>
    </citation>
    <scope>NUCLEOTIDE SEQUENCE [LARGE SCALE GENOMIC DNA]</scope>
    <source>
        <strain evidence="2 3">HF-S3</strain>
    </source>
</reference>
<dbReference type="PANTHER" id="PTHR36836">
    <property type="entry name" value="COLANIC ACID BIOSYNTHESIS PROTEIN WCAK"/>
    <property type="match status" value="1"/>
</dbReference>
<gene>
    <name evidence="2" type="ORF">TPR58_13015</name>
</gene>
<protein>
    <submittedName>
        <fullName evidence="2">Polysaccharide pyruvyl transferase family protein</fullName>
    </submittedName>
</protein>
<dbReference type="Pfam" id="PF04230">
    <property type="entry name" value="PS_pyruv_trans"/>
    <property type="match status" value="1"/>
</dbReference>
<dbReference type="GO" id="GO:0016740">
    <property type="term" value="F:transferase activity"/>
    <property type="evidence" value="ECO:0007669"/>
    <property type="project" value="UniProtKB-KW"/>
</dbReference>
<comment type="caution">
    <text evidence="2">The sequence shown here is derived from an EMBL/GenBank/DDBJ whole genome shotgun (WGS) entry which is preliminary data.</text>
</comment>
<evidence type="ECO:0000259" key="1">
    <source>
        <dbReference type="Pfam" id="PF04230"/>
    </source>
</evidence>
<dbReference type="PANTHER" id="PTHR36836:SF1">
    <property type="entry name" value="COLANIC ACID BIOSYNTHESIS PROTEIN WCAK"/>
    <property type="match status" value="1"/>
</dbReference>
<sequence>MRLTLVADNATSPNWGCRATSFALRELLSRDHVIAGTITRALLSGPLTYESRLPADLHRKIVRRFRRPKVRRVPMLGPLAFRAIDAAGRYAAPTHDIDGDADLLWRTRSSSPKSRAIVEAVTGSDAIVVNGEGEMIFSTPARDTLLQTLAICALANRLDKPVYYLNGMVSKPPGGPANPGTVAAAAQVLRDARLGVRDLQSQAVAAELLPGIAAPWYPDALFSWSPHFEATATAPYDASRLIAWFDRTGTPMPQAVRSPYIVLSGGSMTAREPERAVGCFTALGNALKALGLPVLLVETCIGDVFLRKVAERTGLELLRVDTPIMAGAAVMANARLFVSGRWHPGIMAALGGTPCVFMGSNSHKTFSLQQMLDYPVPVEYDAFPGAEDIAGIMADARARLAEGMDRRSAIAARAAELGRLAGRLPDLLSGERLWAAPLGAAR</sequence>
<keyword evidence="2" id="KW-0808">Transferase</keyword>
<keyword evidence="3" id="KW-1185">Reference proteome</keyword>
<feature type="domain" description="Polysaccharide pyruvyl transferase" evidence="1">
    <location>
        <begin position="103"/>
        <end position="361"/>
    </location>
</feature>
<proteinExistence type="predicted"/>
<dbReference type="Proteomes" id="UP001427805">
    <property type="component" value="Unassembled WGS sequence"/>
</dbReference>
<evidence type="ECO:0000313" key="3">
    <source>
        <dbReference type="Proteomes" id="UP001427805"/>
    </source>
</evidence>
<organism evidence="2 3">
    <name type="scientific">Sphingomonas rustica</name>
    <dbReference type="NCBI Taxonomy" id="3103142"/>
    <lineage>
        <taxon>Bacteria</taxon>
        <taxon>Pseudomonadati</taxon>
        <taxon>Pseudomonadota</taxon>
        <taxon>Alphaproteobacteria</taxon>
        <taxon>Sphingomonadales</taxon>
        <taxon>Sphingomonadaceae</taxon>
        <taxon>Sphingomonas</taxon>
    </lineage>
</organism>
<dbReference type="RefSeq" id="WP_346247104.1">
    <property type="nucleotide sequence ID" value="NZ_JBDIZK010000007.1"/>
</dbReference>
<accession>A0ABV0BDE6</accession>
<dbReference type="InterPro" id="IPR007345">
    <property type="entry name" value="Polysacch_pyruvyl_Trfase"/>
</dbReference>